<name>A0A250X1Y3_9CHLO</name>
<dbReference type="AlphaFoldDB" id="A0A250X1Y3"/>
<feature type="region of interest" description="Disordered" evidence="1">
    <location>
        <begin position="258"/>
        <end position="296"/>
    </location>
</feature>
<dbReference type="Proteomes" id="UP000232323">
    <property type="component" value="Unassembled WGS sequence"/>
</dbReference>
<keyword evidence="3" id="KW-1185">Reference proteome</keyword>
<accession>A0A250X1Y3</accession>
<sequence length="581" mass="62130">MQQIIHDSSVAEKSQSCAQTIPYCELMKLMKPGPLVTSVGYEKPSNRDYRDSLAVLKMADNNEGIEATTDWLQMMKTTSCVSCVNNNRQAFHQHSLHHLHHHDRPLLPLQLQQFSTSSGSRQEMVEMVEMAPTTVPTATTASLINTTTSTTSTRTMRRASIRMSFFDDGHDDEILLAKRLRGLLYNPDYVEPQRAHQPTGINTICKSATATTATTAAATAAKNGASSPRASTLLLSSDVVEWLSYKVVRDGDSLLMDSSKRGVPGGRRAVPGAAVPSGVPGDQDVQNDGRADNFKDKDDDYADYAACLLNTLPHQSTQSSICIMAEPITATTMQQPQQHIQQMMMMSMDFLVMAQTQQDWDNYQTNHDYMYPATDTAVNAVLFKDMTEQDNTASTTAIGFRPASPPASENCEKCSCCVKAVNTVINAAATAAASGSSSSQITAKMTVAASSSAATQLPATTATIALPNITAPPDDDAVPLLVPYTPPIIASTIRTAVTADVRNDENNIVMTTAAAGVPGGCNTCCYCCRTCTTSACTGLTGCHLLPDDPIVTSQAAAAADDTDDVSNNCTAGKSLLIEHSV</sequence>
<organism evidence="2 3">
    <name type="scientific">Chlamydomonas eustigma</name>
    <dbReference type="NCBI Taxonomy" id="1157962"/>
    <lineage>
        <taxon>Eukaryota</taxon>
        <taxon>Viridiplantae</taxon>
        <taxon>Chlorophyta</taxon>
        <taxon>core chlorophytes</taxon>
        <taxon>Chlorophyceae</taxon>
        <taxon>CS clade</taxon>
        <taxon>Chlamydomonadales</taxon>
        <taxon>Chlamydomonadaceae</taxon>
        <taxon>Chlamydomonas</taxon>
    </lineage>
</organism>
<gene>
    <name evidence="2" type="ORF">CEUSTIGMA_g4527.t1</name>
</gene>
<evidence type="ECO:0000313" key="2">
    <source>
        <dbReference type="EMBL" id="GAX77081.1"/>
    </source>
</evidence>
<proteinExistence type="predicted"/>
<evidence type="ECO:0000256" key="1">
    <source>
        <dbReference type="SAM" id="MobiDB-lite"/>
    </source>
</evidence>
<comment type="caution">
    <text evidence="2">The sequence shown here is derived from an EMBL/GenBank/DDBJ whole genome shotgun (WGS) entry which is preliminary data.</text>
</comment>
<feature type="compositionally biased region" description="Low complexity" evidence="1">
    <location>
        <begin position="266"/>
        <end position="276"/>
    </location>
</feature>
<protein>
    <submittedName>
        <fullName evidence="2">Uncharacterized protein</fullName>
    </submittedName>
</protein>
<feature type="compositionally biased region" description="Basic and acidic residues" evidence="1">
    <location>
        <begin position="287"/>
        <end position="296"/>
    </location>
</feature>
<evidence type="ECO:0000313" key="3">
    <source>
        <dbReference type="Proteomes" id="UP000232323"/>
    </source>
</evidence>
<reference evidence="2 3" key="1">
    <citation type="submission" date="2017-08" db="EMBL/GenBank/DDBJ databases">
        <title>Acidophilic green algal genome provides insights into adaptation to an acidic environment.</title>
        <authorList>
            <person name="Hirooka S."/>
            <person name="Hirose Y."/>
            <person name="Kanesaki Y."/>
            <person name="Higuchi S."/>
            <person name="Fujiwara T."/>
            <person name="Onuma R."/>
            <person name="Era A."/>
            <person name="Ohbayashi R."/>
            <person name="Uzuka A."/>
            <person name="Nozaki H."/>
            <person name="Yoshikawa H."/>
            <person name="Miyagishima S.Y."/>
        </authorList>
    </citation>
    <scope>NUCLEOTIDE SEQUENCE [LARGE SCALE GENOMIC DNA]</scope>
    <source>
        <strain evidence="2 3">NIES-2499</strain>
    </source>
</reference>
<dbReference type="EMBL" id="BEGY01000022">
    <property type="protein sequence ID" value="GAX77081.1"/>
    <property type="molecule type" value="Genomic_DNA"/>
</dbReference>